<gene>
    <name evidence="2" type="ORF">QJS10_CPA01g00469</name>
</gene>
<name>A0AAV9FJV4_ACOCL</name>
<dbReference type="PANTHER" id="PTHR13430">
    <property type="match status" value="1"/>
</dbReference>
<dbReference type="PANTHER" id="PTHR13430:SF4">
    <property type="entry name" value="AUTOPHAGY-RELATED PROTEIN 13"/>
    <property type="match status" value="1"/>
</dbReference>
<dbReference type="GO" id="GO:0005829">
    <property type="term" value="C:cytosol"/>
    <property type="evidence" value="ECO:0007669"/>
    <property type="project" value="TreeGrafter"/>
</dbReference>
<keyword evidence="3" id="KW-1185">Reference proteome</keyword>
<comment type="caution">
    <text evidence="2">The sequence shown here is derived from an EMBL/GenBank/DDBJ whole genome shotgun (WGS) entry which is preliminary data.</text>
</comment>
<evidence type="ECO:0000313" key="3">
    <source>
        <dbReference type="Proteomes" id="UP001180020"/>
    </source>
</evidence>
<dbReference type="GO" id="GO:0034497">
    <property type="term" value="P:protein localization to phagophore assembly site"/>
    <property type="evidence" value="ECO:0007669"/>
    <property type="project" value="TreeGrafter"/>
</dbReference>
<evidence type="ECO:0000256" key="1">
    <source>
        <dbReference type="SAM" id="MobiDB-lite"/>
    </source>
</evidence>
<reference evidence="2" key="1">
    <citation type="journal article" date="2023" name="Nat. Commun.">
        <title>Diploid and tetraploid genomes of Acorus and the evolution of monocots.</title>
        <authorList>
            <person name="Ma L."/>
            <person name="Liu K.W."/>
            <person name="Li Z."/>
            <person name="Hsiao Y.Y."/>
            <person name="Qi Y."/>
            <person name="Fu T."/>
            <person name="Tang G.D."/>
            <person name="Zhang D."/>
            <person name="Sun W.H."/>
            <person name="Liu D.K."/>
            <person name="Li Y."/>
            <person name="Chen G.Z."/>
            <person name="Liu X.D."/>
            <person name="Liao X.Y."/>
            <person name="Jiang Y.T."/>
            <person name="Yu X."/>
            <person name="Hao Y."/>
            <person name="Huang J."/>
            <person name="Zhao X.W."/>
            <person name="Ke S."/>
            <person name="Chen Y.Y."/>
            <person name="Wu W.L."/>
            <person name="Hsu J.L."/>
            <person name="Lin Y.F."/>
            <person name="Huang M.D."/>
            <person name="Li C.Y."/>
            <person name="Huang L."/>
            <person name="Wang Z.W."/>
            <person name="Zhao X."/>
            <person name="Zhong W.Y."/>
            <person name="Peng D.H."/>
            <person name="Ahmad S."/>
            <person name="Lan S."/>
            <person name="Zhang J.S."/>
            <person name="Tsai W.C."/>
            <person name="Van de Peer Y."/>
            <person name="Liu Z.J."/>
        </authorList>
    </citation>
    <scope>NUCLEOTIDE SEQUENCE</scope>
    <source>
        <strain evidence="2">CP</strain>
    </source>
</reference>
<dbReference type="GO" id="GO:0000423">
    <property type="term" value="P:mitophagy"/>
    <property type="evidence" value="ECO:0007669"/>
    <property type="project" value="TreeGrafter"/>
</dbReference>
<organism evidence="2 3">
    <name type="scientific">Acorus calamus</name>
    <name type="common">Sweet flag</name>
    <dbReference type="NCBI Taxonomy" id="4465"/>
    <lineage>
        <taxon>Eukaryota</taxon>
        <taxon>Viridiplantae</taxon>
        <taxon>Streptophyta</taxon>
        <taxon>Embryophyta</taxon>
        <taxon>Tracheophyta</taxon>
        <taxon>Spermatophyta</taxon>
        <taxon>Magnoliopsida</taxon>
        <taxon>Liliopsida</taxon>
        <taxon>Acoraceae</taxon>
        <taxon>Acorus</taxon>
    </lineage>
</organism>
<dbReference type="AlphaFoldDB" id="A0AAV9FJV4"/>
<dbReference type="GO" id="GO:1990316">
    <property type="term" value="C:Atg1/ULK1 kinase complex"/>
    <property type="evidence" value="ECO:0007669"/>
    <property type="project" value="TreeGrafter"/>
</dbReference>
<dbReference type="InterPro" id="IPR040182">
    <property type="entry name" value="ATG13"/>
</dbReference>
<dbReference type="Proteomes" id="UP001180020">
    <property type="component" value="Unassembled WGS sequence"/>
</dbReference>
<evidence type="ECO:0000313" key="2">
    <source>
        <dbReference type="EMBL" id="KAK1326218.1"/>
    </source>
</evidence>
<dbReference type="GO" id="GO:0000407">
    <property type="term" value="C:phagophore assembly site"/>
    <property type="evidence" value="ECO:0007669"/>
    <property type="project" value="TreeGrafter"/>
</dbReference>
<sequence length="143" mass="16506">MPLHNPNVPTSRRKLEWIYIIVEHKKKLWVQSEDKEMKFKWNLDGKEAAESFQAFMSARKSQDAAVGVLVHMLRTAPPLRQDHSYSSQSSRSEFEGDVGSSSFFVPRKASDALEELRSYREMKEMLLSQSGTQLQGSFKQRPK</sequence>
<accession>A0AAV9FJV4</accession>
<proteinExistence type="predicted"/>
<protein>
    <submittedName>
        <fullName evidence="2">Uncharacterized protein</fullName>
    </submittedName>
</protein>
<dbReference type="EMBL" id="JAUJYO010000001">
    <property type="protein sequence ID" value="KAK1326218.1"/>
    <property type="molecule type" value="Genomic_DNA"/>
</dbReference>
<reference evidence="2" key="2">
    <citation type="submission" date="2023-06" db="EMBL/GenBank/DDBJ databases">
        <authorList>
            <person name="Ma L."/>
            <person name="Liu K.-W."/>
            <person name="Li Z."/>
            <person name="Hsiao Y.-Y."/>
            <person name="Qi Y."/>
            <person name="Fu T."/>
            <person name="Tang G."/>
            <person name="Zhang D."/>
            <person name="Sun W.-H."/>
            <person name="Liu D.-K."/>
            <person name="Li Y."/>
            <person name="Chen G.-Z."/>
            <person name="Liu X.-D."/>
            <person name="Liao X.-Y."/>
            <person name="Jiang Y.-T."/>
            <person name="Yu X."/>
            <person name="Hao Y."/>
            <person name="Huang J."/>
            <person name="Zhao X.-W."/>
            <person name="Ke S."/>
            <person name="Chen Y.-Y."/>
            <person name="Wu W.-L."/>
            <person name="Hsu J.-L."/>
            <person name="Lin Y.-F."/>
            <person name="Huang M.-D."/>
            <person name="Li C.-Y."/>
            <person name="Huang L."/>
            <person name="Wang Z.-W."/>
            <person name="Zhao X."/>
            <person name="Zhong W.-Y."/>
            <person name="Peng D.-H."/>
            <person name="Ahmad S."/>
            <person name="Lan S."/>
            <person name="Zhang J.-S."/>
            <person name="Tsai W.-C."/>
            <person name="Van De Peer Y."/>
            <person name="Liu Z.-J."/>
        </authorList>
    </citation>
    <scope>NUCLEOTIDE SEQUENCE</scope>
    <source>
        <strain evidence="2">CP</strain>
        <tissue evidence="2">Leaves</tissue>
    </source>
</reference>
<feature type="region of interest" description="Disordered" evidence="1">
    <location>
        <begin position="80"/>
        <end position="99"/>
    </location>
</feature>
<dbReference type="GO" id="GO:0034727">
    <property type="term" value="P:piecemeal microautophagy of the nucleus"/>
    <property type="evidence" value="ECO:0007669"/>
    <property type="project" value="TreeGrafter"/>
</dbReference>